<dbReference type="SUPFAM" id="SSF81383">
    <property type="entry name" value="F-box domain"/>
    <property type="match status" value="1"/>
</dbReference>
<feature type="domain" description="F-box" evidence="1">
    <location>
        <begin position="47"/>
        <end position="77"/>
    </location>
</feature>
<protein>
    <recommendedName>
        <fullName evidence="1">F-box domain-containing protein</fullName>
    </recommendedName>
</protein>
<proteinExistence type="predicted"/>
<evidence type="ECO:0000313" key="3">
    <source>
        <dbReference type="Proteomes" id="UP001497453"/>
    </source>
</evidence>
<reference evidence="3" key="1">
    <citation type="submission" date="2024-04" db="EMBL/GenBank/DDBJ databases">
        <authorList>
            <person name="Shaw F."/>
            <person name="Minotto A."/>
        </authorList>
    </citation>
    <scope>NUCLEOTIDE SEQUENCE [LARGE SCALE GENOMIC DNA]</scope>
</reference>
<accession>A0ABP1CVA2</accession>
<sequence length="515" mass="58598">MDDILTDEIDSLYESLSVAESDSTDSGASAGQQQESCVAKTDTIPIMNYDVLHQVLRTLDRRSLLRTLRTCRGFYSLGLRVLLESPIFLDHRNFKGFCRFILADRENRGALVRDLTLLDCSRALQIKECVIDFLRVLQHVTALRKLCVAQSDRVGLNIPLVLYKIITLPGVHDLELLGVGRLTQTLLDEVTIQAETLALRYTFTLRLEDALIALKQLSRHESRLRALEVYSLRFDDRELRPFTHLQELCISTIPHEELSADRLIYLFPNLSTLVIMDSHSNSDFVGHEEIRNASKGTTQQEKRWSGLTRLMGPAYVLHALGLTCTVRCLKLILSHTPAFFEHTVKDIIQDAITDCHPTALEVSVGSLSKLQLLSKMQKHTPYLTHLSLEYSFSYFNQNAWDEELDLVGFVNDLFKILSPLSLEYLEIHFEDSSRDFMLSDIKKYLPQDYLGIGTPTDFMARLMDTVPTLNTAYIVIPGCKPAFFRVSDNGSGRRIALPIKDMSQRYTEFARRNAS</sequence>
<dbReference type="Proteomes" id="UP001497453">
    <property type="component" value="Chromosome 10"/>
</dbReference>
<keyword evidence="3" id="KW-1185">Reference proteome</keyword>
<dbReference type="InterPro" id="IPR036047">
    <property type="entry name" value="F-box-like_dom_sf"/>
</dbReference>
<evidence type="ECO:0000259" key="1">
    <source>
        <dbReference type="Pfam" id="PF00646"/>
    </source>
</evidence>
<organism evidence="2 3">
    <name type="scientific">Somion occarium</name>
    <dbReference type="NCBI Taxonomy" id="3059160"/>
    <lineage>
        <taxon>Eukaryota</taxon>
        <taxon>Fungi</taxon>
        <taxon>Dikarya</taxon>
        <taxon>Basidiomycota</taxon>
        <taxon>Agaricomycotina</taxon>
        <taxon>Agaricomycetes</taxon>
        <taxon>Polyporales</taxon>
        <taxon>Cerrenaceae</taxon>
        <taxon>Somion</taxon>
    </lineage>
</organism>
<evidence type="ECO:0000313" key="2">
    <source>
        <dbReference type="EMBL" id="CAL1698633.1"/>
    </source>
</evidence>
<dbReference type="InterPro" id="IPR001810">
    <property type="entry name" value="F-box_dom"/>
</dbReference>
<dbReference type="EMBL" id="OZ037953">
    <property type="protein sequence ID" value="CAL1698633.1"/>
    <property type="molecule type" value="Genomic_DNA"/>
</dbReference>
<name>A0ABP1CVA2_9APHY</name>
<dbReference type="Pfam" id="PF00646">
    <property type="entry name" value="F-box"/>
    <property type="match status" value="1"/>
</dbReference>
<gene>
    <name evidence="2" type="ORF">GFSPODELE1_LOCUS2237</name>
</gene>